<dbReference type="STRING" id="436907.A7TLU8"/>
<comment type="catalytic activity">
    <reaction evidence="10">
        <text>(R)-S-lactoylglutathione + H2O = (R)-lactate + glutathione + H(+)</text>
        <dbReference type="Rhea" id="RHEA:25245"/>
        <dbReference type="ChEBI" id="CHEBI:15377"/>
        <dbReference type="ChEBI" id="CHEBI:15378"/>
        <dbReference type="ChEBI" id="CHEBI:16004"/>
        <dbReference type="ChEBI" id="CHEBI:57474"/>
        <dbReference type="ChEBI" id="CHEBI:57925"/>
        <dbReference type="EC" id="3.1.2.6"/>
    </reaction>
</comment>
<dbReference type="KEGG" id="vpo:Kpol_526p43"/>
<dbReference type="Pfam" id="PF00753">
    <property type="entry name" value="Lactamase_B"/>
    <property type="match status" value="1"/>
</dbReference>
<dbReference type="OMA" id="NETIATC"/>
<keyword evidence="7" id="KW-0378">Hydrolase</keyword>
<dbReference type="EC" id="3.1.2.6" evidence="5"/>
<dbReference type="FunFam" id="3.60.15.10:FF:000045">
    <property type="entry name" value="Hydroxyacylglutathione hydrolase"/>
    <property type="match status" value="1"/>
</dbReference>
<evidence type="ECO:0000256" key="2">
    <source>
        <dbReference type="ARBA" id="ARBA00001947"/>
    </source>
</evidence>
<dbReference type="UniPathway" id="UPA00619">
    <property type="reaction ID" value="UER00676"/>
</dbReference>
<dbReference type="PANTHER" id="PTHR11935">
    <property type="entry name" value="BETA LACTAMASE DOMAIN"/>
    <property type="match status" value="1"/>
</dbReference>
<keyword evidence="14" id="KW-1185">Reference proteome</keyword>
<dbReference type="SMART" id="SM00849">
    <property type="entry name" value="Lactamase_B"/>
    <property type="match status" value="1"/>
</dbReference>
<evidence type="ECO:0000256" key="5">
    <source>
        <dbReference type="ARBA" id="ARBA00011917"/>
    </source>
</evidence>
<evidence type="ECO:0000313" key="14">
    <source>
        <dbReference type="Proteomes" id="UP000000267"/>
    </source>
</evidence>
<comment type="cofactor">
    <cofactor evidence="2">
        <name>Zn(2+)</name>
        <dbReference type="ChEBI" id="CHEBI:29105"/>
    </cofactor>
</comment>
<evidence type="ECO:0000256" key="8">
    <source>
        <dbReference type="ARBA" id="ARBA00022833"/>
    </source>
</evidence>
<dbReference type="HOGENOM" id="CLU_030571_4_0_1"/>
<organism evidence="14">
    <name type="scientific">Vanderwaltozyma polyspora (strain ATCC 22028 / DSM 70294 / BCRC 21397 / CBS 2163 / NBRC 10782 / NRRL Y-8283 / UCD 57-17)</name>
    <name type="common">Kluyveromyces polysporus</name>
    <dbReference type="NCBI Taxonomy" id="436907"/>
    <lineage>
        <taxon>Eukaryota</taxon>
        <taxon>Fungi</taxon>
        <taxon>Dikarya</taxon>
        <taxon>Ascomycota</taxon>
        <taxon>Saccharomycotina</taxon>
        <taxon>Saccharomycetes</taxon>
        <taxon>Saccharomycetales</taxon>
        <taxon>Saccharomycetaceae</taxon>
        <taxon>Vanderwaltozyma</taxon>
    </lineage>
</organism>
<dbReference type="OrthoDB" id="515692at2759"/>
<comment type="function">
    <text evidence="11">Thiolesterase that catalyzes the hydrolysis of S-D-lactoylglutathione to form glutathione and D-lactic acid. Involved in the metabolism of methylglyoxal, a toxic compound for yeast proliferation, by converting methylglyoxal to lactate via S-D-lactoylglutathione by sequential enzyme reactions catalyzed by glyoxalase I and glyoxalase II.</text>
</comment>
<dbReference type="GO" id="GO:0004416">
    <property type="term" value="F:hydroxyacylglutathione hydrolase activity"/>
    <property type="evidence" value="ECO:0007669"/>
    <property type="project" value="UniProtKB-EC"/>
</dbReference>
<evidence type="ECO:0000256" key="1">
    <source>
        <dbReference type="ARBA" id="ARBA00001623"/>
    </source>
</evidence>
<feature type="domain" description="Metallo-beta-lactamase" evidence="12">
    <location>
        <begin position="15"/>
        <end position="186"/>
    </location>
</feature>
<dbReference type="PANTHER" id="PTHR11935:SF94">
    <property type="entry name" value="TENZING NORGAY, ISOFORM C"/>
    <property type="match status" value="1"/>
</dbReference>
<dbReference type="GO" id="GO:0019243">
    <property type="term" value="P:methylglyoxal catabolic process to D-lactate via S-lactoyl-glutathione"/>
    <property type="evidence" value="ECO:0007669"/>
    <property type="project" value="EnsemblFungi"/>
</dbReference>
<dbReference type="RefSeq" id="XP_001644648.1">
    <property type="nucleotide sequence ID" value="XM_001644598.1"/>
</dbReference>
<evidence type="ECO:0000256" key="3">
    <source>
        <dbReference type="ARBA" id="ARBA00004963"/>
    </source>
</evidence>
<evidence type="ECO:0000256" key="9">
    <source>
        <dbReference type="ARBA" id="ARBA00031044"/>
    </source>
</evidence>
<dbReference type="GO" id="GO:0046872">
    <property type="term" value="F:metal ion binding"/>
    <property type="evidence" value="ECO:0007669"/>
    <property type="project" value="UniProtKB-KW"/>
</dbReference>
<dbReference type="Gene3D" id="3.60.15.10">
    <property type="entry name" value="Ribonuclease Z/Hydroxyacylglutathione hydrolase-like"/>
    <property type="match status" value="1"/>
</dbReference>
<dbReference type="PhylomeDB" id="A7TLU8"/>
<dbReference type="GO" id="GO:0005759">
    <property type="term" value="C:mitochondrial matrix"/>
    <property type="evidence" value="ECO:0007669"/>
    <property type="project" value="EnsemblFungi"/>
</dbReference>
<protein>
    <recommendedName>
        <fullName evidence="5">hydroxyacylglutathione hydrolase</fullName>
        <ecNumber evidence="5">3.1.2.6</ecNumber>
    </recommendedName>
    <alternativeName>
        <fullName evidence="9">Glyoxalase II</fullName>
    </alternativeName>
</protein>
<dbReference type="InterPro" id="IPR036866">
    <property type="entry name" value="RibonucZ/Hydroxyglut_hydro"/>
</dbReference>
<dbReference type="AlphaFoldDB" id="A7TLU8"/>
<evidence type="ECO:0000256" key="11">
    <source>
        <dbReference type="ARBA" id="ARBA00054750"/>
    </source>
</evidence>
<evidence type="ECO:0000256" key="6">
    <source>
        <dbReference type="ARBA" id="ARBA00022723"/>
    </source>
</evidence>
<dbReference type="Pfam" id="PF16123">
    <property type="entry name" value="HAGH_C"/>
    <property type="match status" value="1"/>
</dbReference>
<reference evidence="13 14" key="1">
    <citation type="journal article" date="2007" name="Proc. Natl. Acad. Sci. U.S.A.">
        <title>Independent sorting-out of thousands of duplicated gene pairs in two yeast species descended from a whole-genome duplication.</title>
        <authorList>
            <person name="Scannell D.R."/>
            <person name="Frank A.C."/>
            <person name="Conant G.C."/>
            <person name="Byrne K.P."/>
            <person name="Woolfit M."/>
            <person name="Wolfe K.H."/>
        </authorList>
    </citation>
    <scope>NUCLEOTIDE SEQUENCE [LARGE SCALE GENOMIC DNA]</scope>
    <source>
        <strain evidence="14">ATCC 22028 / DSM 70294 / BCRC 21397 / CBS 2163 / NBRC 10782 / NRRL Y-8283 / UCD 57-17</strain>
    </source>
</reference>
<gene>
    <name evidence="13" type="ORF">Kpol_526p43</name>
</gene>
<comment type="similarity">
    <text evidence="4">Belongs to the metallo-beta-lactamase superfamily. Glyoxalase II family.</text>
</comment>
<keyword evidence="6" id="KW-0479">Metal-binding</keyword>
<accession>A7TLU8</accession>
<dbReference type="EMBL" id="DS480417">
    <property type="protein sequence ID" value="EDO16790.1"/>
    <property type="molecule type" value="Genomic_DNA"/>
</dbReference>
<dbReference type="SUPFAM" id="SSF56281">
    <property type="entry name" value="Metallo-hydrolase/oxidoreductase"/>
    <property type="match status" value="1"/>
</dbReference>
<dbReference type="CDD" id="cd07723">
    <property type="entry name" value="hydroxyacylglutathione_hydrolase_MBL-fold"/>
    <property type="match status" value="1"/>
</dbReference>
<dbReference type="eggNOG" id="KOG0813">
    <property type="taxonomic scope" value="Eukaryota"/>
</dbReference>
<dbReference type="GeneID" id="5544949"/>
<dbReference type="Proteomes" id="UP000000267">
    <property type="component" value="Unassembled WGS sequence"/>
</dbReference>
<dbReference type="InterPro" id="IPR001279">
    <property type="entry name" value="Metallo-B-lactamas"/>
</dbReference>
<proteinExistence type="inferred from homology"/>
<dbReference type="InParanoid" id="A7TLU8"/>
<comment type="catalytic activity">
    <reaction evidence="1">
        <text>an S-(2-hydroxyacyl)glutathione + H2O = a 2-hydroxy carboxylate + glutathione + H(+)</text>
        <dbReference type="Rhea" id="RHEA:21864"/>
        <dbReference type="ChEBI" id="CHEBI:15377"/>
        <dbReference type="ChEBI" id="CHEBI:15378"/>
        <dbReference type="ChEBI" id="CHEBI:57925"/>
        <dbReference type="ChEBI" id="CHEBI:58896"/>
        <dbReference type="ChEBI" id="CHEBI:71261"/>
        <dbReference type="EC" id="3.1.2.6"/>
    </reaction>
</comment>
<evidence type="ECO:0000259" key="12">
    <source>
        <dbReference type="SMART" id="SM00849"/>
    </source>
</evidence>
<dbReference type="InterPro" id="IPR032282">
    <property type="entry name" value="HAGH_C"/>
</dbReference>
<evidence type="ECO:0000256" key="10">
    <source>
        <dbReference type="ARBA" id="ARBA00051397"/>
    </source>
</evidence>
<keyword evidence="8" id="KW-0862">Zinc</keyword>
<evidence type="ECO:0000256" key="7">
    <source>
        <dbReference type="ARBA" id="ARBA00022801"/>
    </source>
</evidence>
<evidence type="ECO:0000313" key="13">
    <source>
        <dbReference type="EMBL" id="EDO16790.1"/>
    </source>
</evidence>
<name>A7TLU8_VANPO</name>
<dbReference type="InterPro" id="IPR035680">
    <property type="entry name" value="Clx_II_MBL"/>
</dbReference>
<evidence type="ECO:0000256" key="4">
    <source>
        <dbReference type="ARBA" id="ARBA00006759"/>
    </source>
</evidence>
<comment type="pathway">
    <text evidence="3">Secondary metabolite metabolism; methylglyoxal degradation; (R)-lactate from methylglyoxal: step 2/2.</text>
</comment>
<sequence length="273" mass="30981">MHVKAIKMRWAVGGVNYCYLLSSEDKTKSWLIDPAEPLEVLPALSEEEMRSIVAVVNTHHHYDHSGGNVTLTTTLRKRHNNVKVIAGSDASFGVSVVPQHLDVFKLGNLEVVCIRTPCHTQDSICYYVKDSETAQNCLFSGDTLFSGGCGRFFEGSAVDMDVSLNLRLLEGIGERNWPLTKVYPGHEYSKGNAEFIRKFVYKNPGDNTSFDEFEKYCNTHEVTTGHFTVLDELKYNPFMRLEDPKIREAVGDKIGKWSRDKVMEKLRFMKNTM</sequence>